<feature type="compositionally biased region" description="Polar residues" evidence="1">
    <location>
        <begin position="105"/>
        <end position="128"/>
    </location>
</feature>
<gene>
    <name evidence="2" type="ORF">LLE72_019095</name>
</gene>
<dbReference type="Proteomes" id="UP001297361">
    <property type="component" value="Unassembled WGS sequence"/>
</dbReference>
<dbReference type="AlphaFoldDB" id="A0AAJ2X6N4"/>
<evidence type="ECO:0000256" key="1">
    <source>
        <dbReference type="SAM" id="MobiDB-lite"/>
    </source>
</evidence>
<proteinExistence type="predicted"/>
<protein>
    <submittedName>
        <fullName evidence="2">Uncharacterized protein</fullName>
    </submittedName>
</protein>
<organism evidence="2 3">
    <name type="scientific">Xanthomonas campestris pv. papavericola</name>
    <dbReference type="NCBI Taxonomy" id="487881"/>
    <lineage>
        <taxon>Bacteria</taxon>
        <taxon>Pseudomonadati</taxon>
        <taxon>Pseudomonadota</taxon>
        <taxon>Gammaproteobacteria</taxon>
        <taxon>Lysobacterales</taxon>
        <taxon>Lysobacteraceae</taxon>
        <taxon>Xanthomonas</taxon>
    </lineage>
</organism>
<sequence>MTLAEVEQIHGTSVQDWESNKWERNCLGSFANSETVGFTGKDGTEFILGLLDFPGGEDYKQRFRVRSVSLYVQATRTEYDAMVDQLVQRWNMGLKGDSPARPLWCTTTPRSTSPRNYSPSSPTCHSAP</sequence>
<evidence type="ECO:0000313" key="2">
    <source>
        <dbReference type="EMBL" id="MEC3889799.1"/>
    </source>
</evidence>
<dbReference type="EMBL" id="JAJFNJ020000003">
    <property type="protein sequence ID" value="MEC3889799.1"/>
    <property type="molecule type" value="Genomic_DNA"/>
</dbReference>
<dbReference type="RefSeq" id="WP_228427208.1">
    <property type="nucleotide sequence ID" value="NZ_JAJFNJ020000003.1"/>
</dbReference>
<feature type="region of interest" description="Disordered" evidence="1">
    <location>
        <begin position="95"/>
        <end position="128"/>
    </location>
</feature>
<name>A0AAJ2X6N4_XANCA</name>
<reference evidence="2" key="2">
    <citation type="submission" date="2024-01" db="EMBL/GenBank/DDBJ databases">
        <title>Long-read genome sequencing of X. campestris pv. papavericola.</title>
        <authorList>
            <person name="Hussain R.M.F."/>
            <person name="Greer S."/>
            <person name="Harrison J."/>
            <person name="Grant M."/>
            <person name="Vicente J."/>
            <person name="Studholme D.J."/>
        </authorList>
    </citation>
    <scope>NUCLEOTIDE SEQUENCE</scope>
    <source>
        <strain evidence="2">NCPPB 2970</strain>
    </source>
</reference>
<evidence type="ECO:0000313" key="3">
    <source>
        <dbReference type="Proteomes" id="UP001297361"/>
    </source>
</evidence>
<comment type="caution">
    <text evidence="2">The sequence shown here is derived from an EMBL/GenBank/DDBJ whole genome shotgun (WGS) entry which is preliminary data.</text>
</comment>
<reference evidence="2" key="1">
    <citation type="submission" date="2021-10" db="EMBL/GenBank/DDBJ databases">
        <authorList>
            <person name="Hussein R."/>
            <person name="Harrison J."/>
            <person name="Studholme D.J."/>
            <person name="Vicente J."/>
            <person name="Grant M."/>
        </authorList>
    </citation>
    <scope>NUCLEOTIDE SEQUENCE</scope>
    <source>
        <strain evidence="2">NCPPB 2970</strain>
    </source>
</reference>
<accession>A0AAJ2X6N4</accession>